<dbReference type="Gramene" id="PSS24042">
    <property type="protein sequence ID" value="PSS24042"/>
    <property type="gene ID" value="CEY00_Acc08919"/>
</dbReference>
<dbReference type="GO" id="GO:0045944">
    <property type="term" value="P:positive regulation of transcription by RNA polymerase II"/>
    <property type="evidence" value="ECO:0007669"/>
    <property type="project" value="InterPro"/>
</dbReference>
<evidence type="ECO:0000313" key="8">
    <source>
        <dbReference type="EMBL" id="PSS24042.1"/>
    </source>
</evidence>
<dbReference type="OrthoDB" id="1898716at2759"/>
<dbReference type="PANTHER" id="PTHR48019">
    <property type="entry name" value="SERUM RESPONSE FACTOR HOMOLOG"/>
    <property type="match status" value="1"/>
</dbReference>
<proteinExistence type="predicted"/>
<dbReference type="EMBL" id="NKQK01000008">
    <property type="protein sequence ID" value="PSS24042.1"/>
    <property type="molecule type" value="Genomic_DNA"/>
</dbReference>
<dbReference type="Pfam" id="PF00319">
    <property type="entry name" value="SRF-TF"/>
    <property type="match status" value="1"/>
</dbReference>
<organism evidence="8 9">
    <name type="scientific">Actinidia chinensis var. chinensis</name>
    <name type="common">Chinese soft-hair kiwi</name>
    <dbReference type="NCBI Taxonomy" id="1590841"/>
    <lineage>
        <taxon>Eukaryota</taxon>
        <taxon>Viridiplantae</taxon>
        <taxon>Streptophyta</taxon>
        <taxon>Embryophyta</taxon>
        <taxon>Tracheophyta</taxon>
        <taxon>Spermatophyta</taxon>
        <taxon>Magnoliopsida</taxon>
        <taxon>eudicotyledons</taxon>
        <taxon>Gunneridae</taxon>
        <taxon>Pentapetalae</taxon>
        <taxon>asterids</taxon>
        <taxon>Ericales</taxon>
        <taxon>Actinidiaceae</taxon>
        <taxon>Actinidia</taxon>
    </lineage>
</organism>
<dbReference type="GO" id="GO:0000981">
    <property type="term" value="F:DNA-binding transcription factor activity, RNA polymerase II-specific"/>
    <property type="evidence" value="ECO:0007669"/>
    <property type="project" value="InterPro"/>
</dbReference>
<reference evidence="9" key="2">
    <citation type="journal article" date="2018" name="BMC Genomics">
        <title>A manually annotated Actinidia chinensis var. chinensis (kiwifruit) genome highlights the challenges associated with draft genomes and gene prediction in plants.</title>
        <authorList>
            <person name="Pilkington S.M."/>
            <person name="Crowhurst R."/>
            <person name="Hilario E."/>
            <person name="Nardozza S."/>
            <person name="Fraser L."/>
            <person name="Peng Y."/>
            <person name="Gunaseelan K."/>
            <person name="Simpson R."/>
            <person name="Tahir J."/>
            <person name="Deroles S.C."/>
            <person name="Templeton K."/>
            <person name="Luo Z."/>
            <person name="Davy M."/>
            <person name="Cheng C."/>
            <person name="McNeilage M."/>
            <person name="Scaglione D."/>
            <person name="Liu Y."/>
            <person name="Zhang Q."/>
            <person name="Datson P."/>
            <person name="De Silva N."/>
            <person name="Gardiner S.E."/>
            <person name="Bassett H."/>
            <person name="Chagne D."/>
            <person name="McCallum J."/>
            <person name="Dzierzon H."/>
            <person name="Deng C."/>
            <person name="Wang Y.Y."/>
            <person name="Barron L."/>
            <person name="Manako K."/>
            <person name="Bowen J."/>
            <person name="Foster T.M."/>
            <person name="Erridge Z.A."/>
            <person name="Tiffin H."/>
            <person name="Waite C.N."/>
            <person name="Davies K.M."/>
            <person name="Grierson E.P."/>
            <person name="Laing W.A."/>
            <person name="Kirk R."/>
            <person name="Chen X."/>
            <person name="Wood M."/>
            <person name="Montefiori M."/>
            <person name="Brummell D.A."/>
            <person name="Schwinn K.E."/>
            <person name="Catanach A."/>
            <person name="Fullerton C."/>
            <person name="Li D."/>
            <person name="Meiyalaghan S."/>
            <person name="Nieuwenhuizen N."/>
            <person name="Read N."/>
            <person name="Prakash R."/>
            <person name="Hunter D."/>
            <person name="Zhang H."/>
            <person name="McKenzie M."/>
            <person name="Knabel M."/>
            <person name="Harris A."/>
            <person name="Allan A.C."/>
            <person name="Gleave A."/>
            <person name="Chen A."/>
            <person name="Janssen B.J."/>
            <person name="Plunkett B."/>
            <person name="Ampomah-Dwamena C."/>
            <person name="Voogd C."/>
            <person name="Leif D."/>
            <person name="Lafferty D."/>
            <person name="Souleyre E.J.F."/>
            <person name="Varkonyi-Gasic E."/>
            <person name="Gambi F."/>
            <person name="Hanley J."/>
            <person name="Yao J.L."/>
            <person name="Cheung J."/>
            <person name="David K.M."/>
            <person name="Warren B."/>
            <person name="Marsh K."/>
            <person name="Snowden K.C."/>
            <person name="Lin-Wang K."/>
            <person name="Brian L."/>
            <person name="Martinez-Sanchez M."/>
            <person name="Wang M."/>
            <person name="Ileperuma N."/>
            <person name="Macnee N."/>
            <person name="Campin R."/>
            <person name="McAtee P."/>
            <person name="Drummond R.S.M."/>
            <person name="Espley R.V."/>
            <person name="Ireland H.S."/>
            <person name="Wu R."/>
            <person name="Atkinson R.G."/>
            <person name="Karunairetnam S."/>
            <person name="Bulley S."/>
            <person name="Chunkath S."/>
            <person name="Hanley Z."/>
            <person name="Storey R."/>
            <person name="Thrimawithana A.H."/>
            <person name="Thomson S."/>
            <person name="David C."/>
            <person name="Testolin R."/>
            <person name="Huang H."/>
            <person name="Hellens R.P."/>
            <person name="Schaffer R.J."/>
        </authorList>
    </citation>
    <scope>NUCLEOTIDE SEQUENCE [LARGE SCALE GENOMIC DNA]</scope>
    <source>
        <strain evidence="9">cv. Red5</strain>
    </source>
</reference>
<keyword evidence="9" id="KW-1185">Reference proteome</keyword>
<dbReference type="Proteomes" id="UP000241394">
    <property type="component" value="Chromosome LG8"/>
</dbReference>
<dbReference type="InterPro" id="IPR036879">
    <property type="entry name" value="TF_MADSbox_sf"/>
</dbReference>
<dbReference type="GO" id="GO:0000987">
    <property type="term" value="F:cis-regulatory region sequence-specific DNA binding"/>
    <property type="evidence" value="ECO:0007669"/>
    <property type="project" value="InterPro"/>
</dbReference>
<dbReference type="CDD" id="cd00266">
    <property type="entry name" value="MADS_SRF_like"/>
    <property type="match status" value="1"/>
</dbReference>
<dbReference type="GO" id="GO:0046983">
    <property type="term" value="F:protein dimerization activity"/>
    <property type="evidence" value="ECO:0007669"/>
    <property type="project" value="InterPro"/>
</dbReference>
<dbReference type="InterPro" id="IPR002100">
    <property type="entry name" value="TF_MADSbox"/>
</dbReference>
<feature type="region of interest" description="Disordered" evidence="6">
    <location>
        <begin position="449"/>
        <end position="499"/>
    </location>
</feature>
<dbReference type="STRING" id="1590841.A0A2R6R915"/>
<feature type="compositionally biased region" description="Polar residues" evidence="6">
    <location>
        <begin position="470"/>
        <end position="493"/>
    </location>
</feature>
<dbReference type="SUPFAM" id="SSF55455">
    <property type="entry name" value="SRF-like"/>
    <property type="match status" value="1"/>
</dbReference>
<keyword evidence="4" id="KW-0804">Transcription</keyword>
<evidence type="ECO:0000256" key="3">
    <source>
        <dbReference type="ARBA" id="ARBA00023125"/>
    </source>
</evidence>
<sequence length="499" mass="56396">MGRVKLKVERLETSANRQATYSKRKNGLVKKANELSVLCDIDLFLVLFSPSNKTVVWTGRNGTFERTIARLAELTPQERVKRKVDTFEALKRTYKKSDHNVNGQDFFAASYRTTEDWNMQANLLRARLSEANRKLRDWNNMHKTDSMEVLEPMEDHMRKLIDEIHAQKEIVGSQQHSVPGCHYQVQNEACPPFNLCAEQQVHTNHIVQVLNQVTPFNLGAAHHVHTNYVMQVQNQVAPFNLSTEQHVHTNHIVQVQNQMCQPYNLGDEQQVQHSSWVNIDNSQRMVSLAEKNMLPQRGTELSAGSYSFSGSFGAILAGTVSTWHESSILSEILRTQSLRNELMGLRAETLRNELINTNCLNNDLITESLKLMKPGYLTNQLTNHDGFMNELVRAESLRNEGIQSRTATNELWYTFTSFSETTFQPPQQMNVKPSVDNFCADGNFASPQPGFPDHSTWASTSGGYDPNHRNGASTSGATFNGHLSTQQHSSAGVNITKKH</sequence>
<evidence type="ECO:0000256" key="2">
    <source>
        <dbReference type="ARBA" id="ARBA00023015"/>
    </source>
</evidence>
<dbReference type="InterPro" id="IPR050142">
    <property type="entry name" value="MADS-box/MEF2_TF"/>
</dbReference>
<dbReference type="SMART" id="SM00432">
    <property type="entry name" value="MADS"/>
    <property type="match status" value="1"/>
</dbReference>
<feature type="domain" description="MADS-box" evidence="7">
    <location>
        <begin position="1"/>
        <end position="61"/>
    </location>
</feature>
<evidence type="ECO:0000313" key="9">
    <source>
        <dbReference type="Proteomes" id="UP000241394"/>
    </source>
</evidence>
<evidence type="ECO:0000256" key="1">
    <source>
        <dbReference type="ARBA" id="ARBA00004123"/>
    </source>
</evidence>
<protein>
    <submittedName>
        <fullName evidence="8">Agamous-like MADS-box protein</fullName>
    </submittedName>
</protein>
<gene>
    <name evidence="8" type="ORF">CEY00_Acc08919</name>
</gene>
<keyword evidence="3" id="KW-0238">DNA-binding</keyword>
<dbReference type="PRINTS" id="PR00404">
    <property type="entry name" value="MADSDOMAIN"/>
</dbReference>
<dbReference type="Gene3D" id="3.40.1810.10">
    <property type="entry name" value="Transcription factor, MADS-box"/>
    <property type="match status" value="1"/>
</dbReference>
<dbReference type="AlphaFoldDB" id="A0A2R6R915"/>
<comment type="subcellular location">
    <subcellularLocation>
        <location evidence="1">Nucleus</location>
    </subcellularLocation>
</comment>
<evidence type="ECO:0000256" key="6">
    <source>
        <dbReference type="SAM" id="MobiDB-lite"/>
    </source>
</evidence>
<reference evidence="8 9" key="1">
    <citation type="submission" date="2017-07" db="EMBL/GenBank/DDBJ databases">
        <title>An improved, manually edited Actinidia chinensis var. chinensis (kiwifruit) genome highlights the challenges associated with draft genomes and gene prediction in plants.</title>
        <authorList>
            <person name="Pilkington S."/>
            <person name="Crowhurst R."/>
            <person name="Hilario E."/>
            <person name="Nardozza S."/>
            <person name="Fraser L."/>
            <person name="Peng Y."/>
            <person name="Gunaseelan K."/>
            <person name="Simpson R."/>
            <person name="Tahir J."/>
            <person name="Deroles S."/>
            <person name="Templeton K."/>
            <person name="Luo Z."/>
            <person name="Davy M."/>
            <person name="Cheng C."/>
            <person name="Mcneilage M."/>
            <person name="Scaglione D."/>
            <person name="Liu Y."/>
            <person name="Zhang Q."/>
            <person name="Datson P."/>
            <person name="De Silva N."/>
            <person name="Gardiner S."/>
            <person name="Bassett H."/>
            <person name="Chagne D."/>
            <person name="Mccallum J."/>
            <person name="Dzierzon H."/>
            <person name="Deng C."/>
            <person name="Wang Y.-Y."/>
            <person name="Barron N."/>
            <person name="Manako K."/>
            <person name="Bowen J."/>
            <person name="Foster T."/>
            <person name="Erridge Z."/>
            <person name="Tiffin H."/>
            <person name="Waite C."/>
            <person name="Davies K."/>
            <person name="Grierson E."/>
            <person name="Laing W."/>
            <person name="Kirk R."/>
            <person name="Chen X."/>
            <person name="Wood M."/>
            <person name="Montefiori M."/>
            <person name="Brummell D."/>
            <person name="Schwinn K."/>
            <person name="Catanach A."/>
            <person name="Fullerton C."/>
            <person name="Li D."/>
            <person name="Meiyalaghan S."/>
            <person name="Nieuwenhuizen N."/>
            <person name="Read N."/>
            <person name="Prakash R."/>
            <person name="Hunter D."/>
            <person name="Zhang H."/>
            <person name="Mckenzie M."/>
            <person name="Knabel M."/>
            <person name="Harris A."/>
            <person name="Allan A."/>
            <person name="Chen A."/>
            <person name="Janssen B."/>
            <person name="Plunkett B."/>
            <person name="Dwamena C."/>
            <person name="Voogd C."/>
            <person name="Leif D."/>
            <person name="Lafferty D."/>
            <person name="Souleyre E."/>
            <person name="Varkonyi-Gasic E."/>
            <person name="Gambi F."/>
            <person name="Hanley J."/>
            <person name="Yao J.-L."/>
            <person name="Cheung J."/>
            <person name="David K."/>
            <person name="Warren B."/>
            <person name="Marsh K."/>
            <person name="Snowden K."/>
            <person name="Lin-Wang K."/>
            <person name="Brian L."/>
            <person name="Martinez-Sanchez M."/>
            <person name="Wang M."/>
            <person name="Ileperuma N."/>
            <person name="Macnee N."/>
            <person name="Campin R."/>
            <person name="Mcatee P."/>
            <person name="Drummond R."/>
            <person name="Espley R."/>
            <person name="Ireland H."/>
            <person name="Wu R."/>
            <person name="Atkinson R."/>
            <person name="Karunairetnam S."/>
            <person name="Bulley S."/>
            <person name="Chunkath S."/>
            <person name="Hanley Z."/>
            <person name="Storey R."/>
            <person name="Thrimawithana A."/>
            <person name="Thomson S."/>
            <person name="David C."/>
            <person name="Testolin R."/>
        </authorList>
    </citation>
    <scope>NUCLEOTIDE SEQUENCE [LARGE SCALE GENOMIC DNA]</scope>
    <source>
        <strain evidence="9">cv. Red5</strain>
        <tissue evidence="8">Young leaf</tissue>
    </source>
</reference>
<evidence type="ECO:0000256" key="4">
    <source>
        <dbReference type="ARBA" id="ARBA00023163"/>
    </source>
</evidence>
<dbReference type="PROSITE" id="PS50066">
    <property type="entry name" value="MADS_BOX_2"/>
    <property type="match status" value="1"/>
</dbReference>
<dbReference type="InterPro" id="IPR033897">
    <property type="entry name" value="SRF-like_MADS-box"/>
</dbReference>
<keyword evidence="2" id="KW-0805">Transcription regulation</keyword>
<dbReference type="InParanoid" id="A0A2R6R915"/>
<name>A0A2R6R915_ACTCC</name>
<evidence type="ECO:0000256" key="5">
    <source>
        <dbReference type="ARBA" id="ARBA00023242"/>
    </source>
</evidence>
<evidence type="ECO:0000259" key="7">
    <source>
        <dbReference type="PROSITE" id="PS50066"/>
    </source>
</evidence>
<comment type="caution">
    <text evidence="8">The sequence shown here is derived from an EMBL/GenBank/DDBJ whole genome shotgun (WGS) entry which is preliminary data.</text>
</comment>
<dbReference type="GO" id="GO:0005634">
    <property type="term" value="C:nucleus"/>
    <property type="evidence" value="ECO:0007669"/>
    <property type="project" value="UniProtKB-SubCell"/>
</dbReference>
<accession>A0A2R6R915</accession>
<keyword evidence="5" id="KW-0539">Nucleus</keyword>